<organism evidence="6 7">
    <name type="scientific">Streptomyces lonarensis</name>
    <dbReference type="NCBI Taxonomy" id="700599"/>
    <lineage>
        <taxon>Bacteria</taxon>
        <taxon>Bacillati</taxon>
        <taxon>Actinomycetota</taxon>
        <taxon>Actinomycetes</taxon>
        <taxon>Kitasatosporales</taxon>
        <taxon>Streptomycetaceae</taxon>
        <taxon>Streptomyces</taxon>
    </lineage>
</organism>
<feature type="transmembrane region" description="Helical" evidence="4">
    <location>
        <begin position="14"/>
        <end position="38"/>
    </location>
</feature>
<dbReference type="InterPro" id="IPR036286">
    <property type="entry name" value="LexA/Signal_pep-like_sf"/>
</dbReference>
<comment type="caution">
    <text evidence="6">The sequence shown here is derived from an EMBL/GenBank/DDBJ whole genome shotgun (WGS) entry which is preliminary data.</text>
</comment>
<sequence length="237" mass="25014">MSAARRGRGRLGRLFANLIVAVGCVLFLGGFVMAAFLYQPYLVPTDSMAPTVSADDRVVAQRIDGHEVRRGDIVVFRDSAWSELPMVKRVVGVGGDHVTCCDERGLLQINDVSVPEPYRAEGGPASRHDFDARVPEGELFLLGDERLDSVDSRSLLADGGTGTVSQDAVVARVEAVAWPPGRAGLVSRPAVFGELPGGVSEPGPLRLLVTSTVVGAVLILVGSTTGAITARVARRKA</sequence>
<dbReference type="EMBL" id="JAAVJD010000009">
    <property type="protein sequence ID" value="NJQ04562.1"/>
    <property type="molecule type" value="Genomic_DNA"/>
</dbReference>
<comment type="caution">
    <text evidence="4">Lacks conserved residue(s) required for the propagation of feature annotation.</text>
</comment>
<comment type="subcellular location">
    <subcellularLocation>
        <location evidence="1">Cell membrane</location>
        <topology evidence="1">Single-pass type II membrane protein</topology>
    </subcellularLocation>
    <subcellularLocation>
        <location evidence="4">Membrane</location>
        <topology evidence="4">Single-pass type II membrane protein</topology>
    </subcellularLocation>
</comment>
<evidence type="ECO:0000313" key="6">
    <source>
        <dbReference type="EMBL" id="NJQ04562.1"/>
    </source>
</evidence>
<keyword evidence="7" id="KW-1185">Reference proteome</keyword>
<evidence type="ECO:0000256" key="3">
    <source>
        <dbReference type="PIRSR" id="PIRSR600223-1"/>
    </source>
</evidence>
<dbReference type="NCBIfam" id="TIGR02227">
    <property type="entry name" value="sigpep_I_bact"/>
    <property type="match status" value="1"/>
</dbReference>
<dbReference type="InterPro" id="IPR000223">
    <property type="entry name" value="Pept_S26A_signal_pept_1"/>
</dbReference>
<keyword evidence="4" id="KW-0812">Transmembrane</keyword>
<keyword evidence="4" id="KW-0472">Membrane</keyword>
<evidence type="ECO:0000259" key="5">
    <source>
        <dbReference type="Pfam" id="PF10502"/>
    </source>
</evidence>
<dbReference type="RefSeq" id="WP_167967862.1">
    <property type="nucleotide sequence ID" value="NZ_BHZG01000033.1"/>
</dbReference>
<accession>A0A7X6CXU3</accession>
<dbReference type="EC" id="3.4.21.89" evidence="4"/>
<dbReference type="InterPro" id="IPR019533">
    <property type="entry name" value="Peptidase_S26"/>
</dbReference>
<dbReference type="Proteomes" id="UP000578686">
    <property type="component" value="Unassembled WGS sequence"/>
</dbReference>
<dbReference type="CDD" id="cd06530">
    <property type="entry name" value="S26_SPase_I"/>
    <property type="match status" value="1"/>
</dbReference>
<feature type="domain" description="Peptidase S26" evidence="5">
    <location>
        <begin position="19"/>
        <end position="178"/>
    </location>
</feature>
<dbReference type="PANTHER" id="PTHR43390">
    <property type="entry name" value="SIGNAL PEPTIDASE I"/>
    <property type="match status" value="1"/>
</dbReference>
<comment type="catalytic activity">
    <reaction evidence="4">
        <text>Cleavage of hydrophobic, N-terminal signal or leader sequences from secreted and periplasmic proteins.</text>
        <dbReference type="EC" id="3.4.21.89"/>
    </reaction>
</comment>
<dbReference type="AlphaFoldDB" id="A0A7X6CXU3"/>
<dbReference type="Pfam" id="PF10502">
    <property type="entry name" value="Peptidase_S26"/>
    <property type="match status" value="1"/>
</dbReference>
<evidence type="ECO:0000313" key="7">
    <source>
        <dbReference type="Proteomes" id="UP000578686"/>
    </source>
</evidence>
<dbReference type="Gene3D" id="2.10.109.10">
    <property type="entry name" value="Umud Fragment, subunit A"/>
    <property type="match status" value="1"/>
</dbReference>
<gene>
    <name evidence="6" type="primary">lepB</name>
    <name evidence="6" type="ORF">HCN56_02930</name>
</gene>
<keyword evidence="4" id="KW-0645">Protease</keyword>
<dbReference type="GO" id="GO:0009003">
    <property type="term" value="F:signal peptidase activity"/>
    <property type="evidence" value="ECO:0007669"/>
    <property type="project" value="UniProtKB-EC"/>
</dbReference>
<dbReference type="PRINTS" id="PR00727">
    <property type="entry name" value="LEADERPTASE"/>
</dbReference>
<feature type="active site" evidence="3">
    <location>
        <position position="88"/>
    </location>
</feature>
<comment type="similarity">
    <text evidence="2 4">Belongs to the peptidase S26 family.</text>
</comment>
<proteinExistence type="inferred from homology"/>
<evidence type="ECO:0000256" key="2">
    <source>
        <dbReference type="ARBA" id="ARBA00009370"/>
    </source>
</evidence>
<dbReference type="GO" id="GO:0006465">
    <property type="term" value="P:signal peptide processing"/>
    <property type="evidence" value="ECO:0007669"/>
    <property type="project" value="InterPro"/>
</dbReference>
<evidence type="ECO:0000256" key="1">
    <source>
        <dbReference type="ARBA" id="ARBA00004401"/>
    </source>
</evidence>
<protein>
    <recommendedName>
        <fullName evidence="4">Signal peptidase I</fullName>
        <ecNumber evidence="4">3.4.21.89</ecNumber>
    </recommendedName>
</protein>
<dbReference type="GO" id="GO:0004252">
    <property type="term" value="F:serine-type endopeptidase activity"/>
    <property type="evidence" value="ECO:0007669"/>
    <property type="project" value="InterPro"/>
</dbReference>
<feature type="transmembrane region" description="Helical" evidence="4">
    <location>
        <begin position="207"/>
        <end position="230"/>
    </location>
</feature>
<keyword evidence="4" id="KW-1133">Transmembrane helix</keyword>
<dbReference type="GO" id="GO:0005886">
    <property type="term" value="C:plasma membrane"/>
    <property type="evidence" value="ECO:0007669"/>
    <property type="project" value="UniProtKB-SubCell"/>
</dbReference>
<dbReference type="SUPFAM" id="SSF51306">
    <property type="entry name" value="LexA/Signal peptidase"/>
    <property type="match status" value="1"/>
</dbReference>
<dbReference type="PANTHER" id="PTHR43390:SF1">
    <property type="entry name" value="CHLOROPLAST PROCESSING PEPTIDASE"/>
    <property type="match status" value="1"/>
</dbReference>
<evidence type="ECO:0000256" key="4">
    <source>
        <dbReference type="RuleBase" id="RU362042"/>
    </source>
</evidence>
<name>A0A7X6CXU3_9ACTN</name>
<feature type="active site" evidence="3">
    <location>
        <position position="47"/>
    </location>
</feature>
<keyword evidence="4 6" id="KW-0378">Hydrolase</keyword>
<reference evidence="6 7" key="1">
    <citation type="submission" date="2020-03" db="EMBL/GenBank/DDBJ databases">
        <title>Draft genome of Streptomyces sp. ventii, isolated from the Axial Seamount in the Pacific Ocean, and resequencing of the two type strains Streptomyces lonarensis strain NCL 716 and Streptomyces bohaiensis strain 11A07.</title>
        <authorList>
            <person name="Loughran R.M."/>
            <person name="Pfannmuller K.M."/>
            <person name="Wasson B.J."/>
            <person name="Deadmond M.C."/>
            <person name="Paddock B.E."/>
            <person name="Koyack M.J."/>
            <person name="Gallegos D.A."/>
            <person name="Mitchell E.A."/>
            <person name="Ushijima B."/>
            <person name="Saw J.H."/>
            <person name="Mcphail K.L."/>
            <person name="Videau P."/>
        </authorList>
    </citation>
    <scope>NUCLEOTIDE SEQUENCE [LARGE SCALE GENOMIC DNA]</scope>
    <source>
        <strain evidence="6 7">NCL716</strain>
    </source>
</reference>
<dbReference type="PROSITE" id="PS51257">
    <property type="entry name" value="PROKAR_LIPOPROTEIN"/>
    <property type="match status" value="1"/>
</dbReference>